<dbReference type="EMBL" id="CP021416">
    <property type="protein sequence ID" value="ARU48624.1"/>
    <property type="molecule type" value="Genomic_DNA"/>
</dbReference>
<dbReference type="PANTHER" id="PTHR33777">
    <property type="entry name" value="UPF0045 PROTEIN ECM15"/>
    <property type="match status" value="1"/>
</dbReference>
<dbReference type="RefSeq" id="WP_087438557.1">
    <property type="nucleotide sequence ID" value="NZ_CP021416.1"/>
</dbReference>
<dbReference type="Proteomes" id="UP000196005">
    <property type="component" value="Chromosome"/>
</dbReference>
<gene>
    <name evidence="3" type="ORF">Sdiek1_1460</name>
</gene>
<protein>
    <recommendedName>
        <fullName evidence="2">Thiamine-binding protein domain-containing protein</fullName>
    </recommendedName>
</protein>
<dbReference type="InterPro" id="IPR029756">
    <property type="entry name" value="MTH1187/YkoF-like"/>
</dbReference>
<feature type="domain" description="Thiamine-binding protein" evidence="2">
    <location>
        <begin position="5"/>
        <end position="94"/>
    </location>
</feature>
<dbReference type="Gene3D" id="3.30.70.930">
    <property type="match status" value="1"/>
</dbReference>
<dbReference type="PANTHER" id="PTHR33777:SF1">
    <property type="entry name" value="UPF0045 PROTEIN ECM15"/>
    <property type="match status" value="1"/>
</dbReference>
<evidence type="ECO:0000313" key="3">
    <source>
        <dbReference type="EMBL" id="ARU48624.1"/>
    </source>
</evidence>
<dbReference type="AlphaFoldDB" id="A0A1Y0HMM6"/>
<dbReference type="SUPFAM" id="SSF89957">
    <property type="entry name" value="MTH1187/YkoF-like"/>
    <property type="match status" value="1"/>
</dbReference>
<dbReference type="KEGG" id="suls:Sdiek1_1460"/>
<evidence type="ECO:0000256" key="1">
    <source>
        <dbReference type="ARBA" id="ARBA00010272"/>
    </source>
</evidence>
<evidence type="ECO:0000259" key="2">
    <source>
        <dbReference type="Pfam" id="PF01910"/>
    </source>
</evidence>
<sequence>MSVLMEFSMFPLEGEGSKSADVARIVQMIHESGYSYKLTPMSTVVETATIGEALKLIEEAYALLEACGRVYACLKFDIRPSRVDGMHQKIESVQNKLDCLITI</sequence>
<name>A0A1Y0HMM6_9BACT</name>
<dbReference type="InterPro" id="IPR002767">
    <property type="entry name" value="Thiamine_BP"/>
</dbReference>
<comment type="similarity">
    <text evidence="1">Belongs to the UPF0045 family.</text>
</comment>
<keyword evidence="4" id="KW-1185">Reference proteome</keyword>
<dbReference type="GO" id="GO:0005829">
    <property type="term" value="C:cytosol"/>
    <property type="evidence" value="ECO:0007669"/>
    <property type="project" value="TreeGrafter"/>
</dbReference>
<dbReference type="InterPro" id="IPR051614">
    <property type="entry name" value="UPF0045_domain"/>
</dbReference>
<accession>A0A1Y0HMM6</accession>
<dbReference type="Pfam" id="PF01910">
    <property type="entry name" value="Thiamine_BP"/>
    <property type="match status" value="1"/>
</dbReference>
<reference evidence="4" key="1">
    <citation type="submission" date="2017-05" db="EMBL/GenBank/DDBJ databases">
        <title>Dechlorination kinetics govern the competition between two new strains of the genus Sulfurospirillum.</title>
        <authorList>
            <person name="Buttet G.F."/>
            <person name="Murray A.M."/>
            <person name="Goris T."/>
            <person name="Burion M."/>
            <person name="Lin B."/>
            <person name="Rolle M."/>
            <person name="Maillard J."/>
        </authorList>
    </citation>
    <scope>NUCLEOTIDE SEQUENCE [LARGE SCALE GENOMIC DNA]</scope>
    <source>
        <strain evidence="4">SL2-1</strain>
    </source>
</reference>
<dbReference type="OrthoDB" id="9793516at2"/>
<organism evidence="3 4">
    <name type="scientific">Sulfurospirillum diekertiae</name>
    <dbReference type="NCBI Taxonomy" id="1854492"/>
    <lineage>
        <taxon>Bacteria</taxon>
        <taxon>Pseudomonadati</taxon>
        <taxon>Campylobacterota</taxon>
        <taxon>Epsilonproteobacteria</taxon>
        <taxon>Campylobacterales</taxon>
        <taxon>Sulfurospirillaceae</taxon>
        <taxon>Sulfurospirillum</taxon>
    </lineage>
</organism>
<proteinExistence type="inferred from homology"/>
<evidence type="ECO:0000313" key="4">
    <source>
        <dbReference type="Proteomes" id="UP000196005"/>
    </source>
</evidence>